<organism evidence="8">
    <name type="scientific">Caldilineaceae bacterium SB0664_bin_27</name>
    <dbReference type="NCBI Taxonomy" id="2605260"/>
    <lineage>
        <taxon>Bacteria</taxon>
        <taxon>Bacillati</taxon>
        <taxon>Chloroflexota</taxon>
        <taxon>Caldilineae</taxon>
        <taxon>Caldilineales</taxon>
        <taxon>Caldilineaceae</taxon>
    </lineage>
</organism>
<dbReference type="GO" id="GO:0030596">
    <property type="term" value="F:alpha-L-rhamnosidase activity"/>
    <property type="evidence" value="ECO:0007669"/>
    <property type="project" value="UniProtKB-EC"/>
</dbReference>
<evidence type="ECO:0000256" key="3">
    <source>
        <dbReference type="ARBA" id="ARBA00022801"/>
    </source>
</evidence>
<dbReference type="InterPro" id="IPR008928">
    <property type="entry name" value="6-hairpin_glycosidase_sf"/>
</dbReference>
<evidence type="ECO:0000256" key="2">
    <source>
        <dbReference type="ARBA" id="ARBA00012652"/>
    </source>
</evidence>
<protein>
    <recommendedName>
        <fullName evidence="2">alpha-L-rhamnosidase</fullName>
        <ecNumber evidence="2">3.2.1.40</ecNumber>
    </recommendedName>
</protein>
<dbReference type="InterPro" id="IPR008902">
    <property type="entry name" value="Rhamnosid_concanavalin"/>
</dbReference>
<evidence type="ECO:0000313" key="8">
    <source>
        <dbReference type="EMBL" id="MXY92704.1"/>
    </source>
</evidence>
<dbReference type="Gene3D" id="2.60.40.10">
    <property type="entry name" value="Immunoglobulins"/>
    <property type="match status" value="1"/>
</dbReference>
<dbReference type="InterPro" id="IPR035396">
    <property type="entry name" value="Bac_rhamnosid6H"/>
</dbReference>
<dbReference type="Pfam" id="PF17390">
    <property type="entry name" value="Bac_rhamnosid_C"/>
    <property type="match status" value="1"/>
</dbReference>
<dbReference type="Gene3D" id="2.60.420.10">
    <property type="entry name" value="Maltose phosphorylase, domain 3"/>
    <property type="match status" value="1"/>
</dbReference>
<dbReference type="EC" id="3.2.1.40" evidence="2"/>
<evidence type="ECO:0000259" key="5">
    <source>
        <dbReference type="Pfam" id="PF08531"/>
    </source>
</evidence>
<dbReference type="Gene3D" id="2.60.120.260">
    <property type="entry name" value="Galactose-binding domain-like"/>
    <property type="match status" value="2"/>
</dbReference>
<gene>
    <name evidence="8" type="ORF">F4Y42_04555</name>
</gene>
<dbReference type="EMBL" id="VXRG01000039">
    <property type="protein sequence ID" value="MXY92704.1"/>
    <property type="molecule type" value="Genomic_DNA"/>
</dbReference>
<reference evidence="8" key="1">
    <citation type="submission" date="2019-09" db="EMBL/GenBank/DDBJ databases">
        <title>Characterisation of the sponge microbiome using genome-centric metagenomics.</title>
        <authorList>
            <person name="Engelberts J.P."/>
            <person name="Robbins S.J."/>
            <person name="De Goeij J.M."/>
            <person name="Aranda M."/>
            <person name="Bell S.C."/>
            <person name="Webster N.S."/>
        </authorList>
    </citation>
    <scope>NUCLEOTIDE SEQUENCE</scope>
    <source>
        <strain evidence="8">SB0664_bin_27</strain>
    </source>
</reference>
<dbReference type="Pfam" id="PF08531">
    <property type="entry name" value="Bac_rhamnosid_N"/>
    <property type="match status" value="1"/>
</dbReference>
<feature type="domain" description="Alpha-L-rhamnosidase C-terminal" evidence="7">
    <location>
        <begin position="803"/>
        <end position="869"/>
    </location>
</feature>
<feature type="domain" description="Alpha-L-rhamnosidase six-hairpin glycosidase" evidence="6">
    <location>
        <begin position="462"/>
        <end position="800"/>
    </location>
</feature>
<feature type="domain" description="Bacterial alpha-L-rhamnosidase N-terminal" evidence="5">
    <location>
        <begin position="145"/>
        <end position="324"/>
    </location>
</feature>
<dbReference type="GO" id="GO:0005975">
    <property type="term" value="P:carbohydrate metabolic process"/>
    <property type="evidence" value="ECO:0007669"/>
    <property type="project" value="InterPro"/>
</dbReference>
<proteinExistence type="predicted"/>
<evidence type="ECO:0000259" key="4">
    <source>
        <dbReference type="Pfam" id="PF05592"/>
    </source>
</evidence>
<dbReference type="InterPro" id="IPR012341">
    <property type="entry name" value="6hp_glycosidase-like_sf"/>
</dbReference>
<comment type="catalytic activity">
    <reaction evidence="1">
        <text>Hydrolysis of terminal non-reducing alpha-L-rhamnose residues in alpha-L-rhamnosides.</text>
        <dbReference type="EC" id="3.2.1.40"/>
    </reaction>
</comment>
<evidence type="ECO:0000259" key="6">
    <source>
        <dbReference type="Pfam" id="PF17389"/>
    </source>
</evidence>
<feature type="domain" description="Alpha-L-rhamnosidase concanavalin-like" evidence="4">
    <location>
        <begin position="335"/>
        <end position="455"/>
    </location>
</feature>
<name>A0A6B0YNP4_9CHLR</name>
<sequence length="921" mass="101430">MISPSDLQCEYAVDPVGVDTRRPRFSWLLRAQERGQRQSAYRILVASSEAELLAGVGDKWDSGRVASSEMAHVEYDGAALVSNERCCWAVQVWDGEDAASEFSAATMFSMGLLEADDWQGHWIGATDRTVSAPLLRRAFTVDRPVRRATVHMSGLGYGELYVNGSKVGRSVLDPGNTYYNNDQPIALGSRVLYVSHDVTKLLQPGANVFGVMLGHGWYSAEDDIPPSPSHRTPYGDRPRLLLQAIIEYADGGQVSIVSDGEWKVAAGPITYNDFNNGECYDARLERPGWDCPGYDDTGWQRAVAVEAPGGALVAQNMPPTRVTETLPAVEMTSPSEGVYIFDLGQTITGWCRLQVQGPAGATVTLRHGTCLYADGTLDARSNLCNAPSSEEEYRQGTGRDGGVHHSARQTDSYTLRGDGVEVWEPRFTLHSFRYVEVTCYPGAPALDSVQGRVVHSAVGTGSRFRCSDELFNRIHSNVHWTLRGSFQSISQDAADRSERVAWLGDPGFIAEDYLYNFESASFWAKWLEDIADAQTEDGDVPVVAPLHWRATMDAYLRWMDWASTYPIFVWQVYRHYGDGRVLARHYGPLKRMMTFYGGLAEGHIMRHGLGDHMEPQADGTSSFKPLHTPMPLSSTAYYQHCVWILAQAARVLGKKEEARRYGKLAEEIREAFNREFLDEESNQYGGGSQTANAVALHLELIPEERVEAVVANLVEDIRVRQDGHLTTGIIGTAALENALPRYGQAEVMAELVSQTTFPSWGEQIAKGATTVWESWNGDPEEELSLNMKMFCSTEVFFYRTLAGISPTSPGYRTVAIRPYVVGGITDVEAEVKTQSGLVAAAWQREGQALAMQVTIPVNTRAKVSVPKLGLGSVAVREGGKSVWEEGVYRPGVAGIEAGEENGDVITFQVGSGSYSFRLVEE</sequence>
<dbReference type="Gene3D" id="1.50.10.10">
    <property type="match status" value="1"/>
</dbReference>
<keyword evidence="3" id="KW-0378">Hydrolase</keyword>
<dbReference type="Pfam" id="PF17389">
    <property type="entry name" value="Bac_rhamnosid6H"/>
    <property type="match status" value="1"/>
</dbReference>
<dbReference type="Pfam" id="PF05592">
    <property type="entry name" value="Bac_rhamnosid"/>
    <property type="match status" value="1"/>
</dbReference>
<dbReference type="PANTHER" id="PTHR33307">
    <property type="entry name" value="ALPHA-RHAMNOSIDASE (EUROFUNG)"/>
    <property type="match status" value="1"/>
</dbReference>
<evidence type="ECO:0000259" key="7">
    <source>
        <dbReference type="Pfam" id="PF17390"/>
    </source>
</evidence>
<comment type="caution">
    <text evidence="8">The sequence shown here is derived from an EMBL/GenBank/DDBJ whole genome shotgun (WGS) entry which is preliminary data.</text>
</comment>
<dbReference type="InterPro" id="IPR016007">
    <property type="entry name" value="Alpha_rhamnosid"/>
</dbReference>
<dbReference type="InterPro" id="IPR013737">
    <property type="entry name" value="Bac_rhamnosid_N"/>
</dbReference>
<dbReference type="Pfam" id="PF25788">
    <property type="entry name" value="Ig_Rha78A_N"/>
    <property type="match status" value="1"/>
</dbReference>
<dbReference type="InterPro" id="IPR013783">
    <property type="entry name" value="Ig-like_fold"/>
</dbReference>
<dbReference type="PANTHER" id="PTHR33307:SF6">
    <property type="entry name" value="ALPHA-RHAMNOSIDASE (EUROFUNG)-RELATED"/>
    <property type="match status" value="1"/>
</dbReference>
<accession>A0A6B0YNP4</accession>
<dbReference type="PIRSF" id="PIRSF010631">
    <property type="entry name" value="A-rhamnsds"/>
    <property type="match status" value="1"/>
</dbReference>
<evidence type="ECO:0000256" key="1">
    <source>
        <dbReference type="ARBA" id="ARBA00001445"/>
    </source>
</evidence>
<dbReference type="SUPFAM" id="SSF48208">
    <property type="entry name" value="Six-hairpin glycosidases"/>
    <property type="match status" value="1"/>
</dbReference>
<dbReference type="InterPro" id="IPR035398">
    <property type="entry name" value="Bac_rhamnosid_C"/>
</dbReference>
<dbReference type="AlphaFoldDB" id="A0A6B0YNP4"/>